<comment type="caution">
    <text evidence="2">The sequence shown here is derived from an EMBL/GenBank/DDBJ whole genome shotgun (WGS) entry which is preliminary data.</text>
</comment>
<name>A0A935C829_9BACT</name>
<dbReference type="RefSeq" id="WP_201430387.1">
    <property type="nucleotide sequence ID" value="NZ_JAEQBW010000002.1"/>
</dbReference>
<evidence type="ECO:0000256" key="1">
    <source>
        <dbReference type="SAM" id="SignalP"/>
    </source>
</evidence>
<keyword evidence="1" id="KW-0732">Signal</keyword>
<organism evidence="2 3">
    <name type="scientific">Marivirga aurantiaca</name>
    <dbReference type="NCBI Taxonomy" id="2802615"/>
    <lineage>
        <taxon>Bacteria</taxon>
        <taxon>Pseudomonadati</taxon>
        <taxon>Bacteroidota</taxon>
        <taxon>Cytophagia</taxon>
        <taxon>Cytophagales</taxon>
        <taxon>Marivirgaceae</taxon>
        <taxon>Marivirga</taxon>
    </lineage>
</organism>
<keyword evidence="3" id="KW-1185">Reference proteome</keyword>
<protein>
    <recommendedName>
        <fullName evidence="4">DUF3575 domain-containing protein</fullName>
    </recommendedName>
</protein>
<reference evidence="2" key="1">
    <citation type="submission" date="2021-01" db="EMBL/GenBank/DDBJ databases">
        <title>Marivirga aurantiaca sp. nov., isolated from intertidal surface sediments.</title>
        <authorList>
            <person name="Zhang M."/>
        </authorList>
    </citation>
    <scope>NUCLEOTIDE SEQUENCE</scope>
    <source>
        <strain evidence="2">S37H4</strain>
    </source>
</reference>
<feature type="chain" id="PRO_5037528510" description="DUF3575 domain-containing protein" evidence="1">
    <location>
        <begin position="22"/>
        <end position="233"/>
    </location>
</feature>
<feature type="signal peptide" evidence="1">
    <location>
        <begin position="1"/>
        <end position="21"/>
    </location>
</feature>
<evidence type="ECO:0000313" key="3">
    <source>
        <dbReference type="Proteomes" id="UP000611723"/>
    </source>
</evidence>
<evidence type="ECO:0008006" key="4">
    <source>
        <dbReference type="Google" id="ProtNLM"/>
    </source>
</evidence>
<dbReference type="Proteomes" id="UP000611723">
    <property type="component" value="Unassembled WGS sequence"/>
</dbReference>
<accession>A0A935C829</accession>
<dbReference type="AlphaFoldDB" id="A0A935C829"/>
<sequence length="233" mass="26838">MMNKLLLLPIACILNISCAFSQIDSSQNTASERGKYMLQLSLISHLENYNSADIGLIKNISNNRAIGVELGYIYDIYGSDVNVDKDWFKDGSGVKAYFQYRIYSGAENNYPSNSRNFFEIEPAFFFVRYNSQRIAGYSCNDEQGDCLYYRYFDSQVKRFVPGLNFKVGKMYDFNPFYVTIFGGLGMRYVFDQTDIPKEPEPDRFFFKNGQKSEIVSGAQLNLRVGIHVGYRFK</sequence>
<dbReference type="EMBL" id="JAEQBW010000002">
    <property type="protein sequence ID" value="MBK6264717.1"/>
    <property type="molecule type" value="Genomic_DNA"/>
</dbReference>
<evidence type="ECO:0000313" key="2">
    <source>
        <dbReference type="EMBL" id="MBK6264717.1"/>
    </source>
</evidence>
<gene>
    <name evidence="2" type="ORF">JKA74_06685</name>
</gene>
<proteinExistence type="predicted"/>